<accession>A0ABX0I1B3</accession>
<dbReference type="InterPro" id="IPR016875">
    <property type="entry name" value="UCP028200"/>
</dbReference>
<dbReference type="Pfam" id="PF19795">
    <property type="entry name" value="DUF6279"/>
    <property type="match status" value="1"/>
</dbReference>
<dbReference type="EMBL" id="JAAOCD010000006">
    <property type="protein sequence ID" value="NHK99360.1"/>
    <property type="molecule type" value="Genomic_DNA"/>
</dbReference>
<organism evidence="1 2">
    <name type="scientific">Rubrivivax benzoatilyticus</name>
    <dbReference type="NCBI Taxonomy" id="316997"/>
    <lineage>
        <taxon>Bacteria</taxon>
        <taxon>Pseudomonadati</taxon>
        <taxon>Pseudomonadota</taxon>
        <taxon>Betaproteobacteria</taxon>
        <taxon>Burkholderiales</taxon>
        <taxon>Sphaerotilaceae</taxon>
        <taxon>Rubrivivax</taxon>
    </lineage>
</organism>
<sequence length="295" mass="33303">MRRSLLKAAIIAAALVLAGCSTLRLGYDNGPRLVWWWLDGYLDLDSRQAPAAKAAIARWFDWHRANELPEYAALLAEARQTVMQPTTPEAVCRWTGRLREAAMPALDRALLEGAPLLAGLREPQLRHLEQRYAKRLDEMREEYLQADPVARREAAVERAVGRFEDFYGRLDAAQRRVVAEAVAASPWDPEAWIAERDRRQREIVQTLRRLVADRADADTALPALRTLASRGERSADAAYREQQARLELYNCGFAARVHNTTTPVQRERAREKLSGWERDLRSLAAAATGTLAVQP</sequence>
<dbReference type="PIRSF" id="PIRSF028200">
    <property type="entry name" value="UCP028200"/>
    <property type="match status" value="1"/>
</dbReference>
<evidence type="ECO:0000313" key="1">
    <source>
        <dbReference type="EMBL" id="NHK99360.1"/>
    </source>
</evidence>
<dbReference type="Proteomes" id="UP000802098">
    <property type="component" value="Unassembled WGS sequence"/>
</dbReference>
<name>A0ABX0I1B3_9BURK</name>
<dbReference type="PROSITE" id="PS51257">
    <property type="entry name" value="PROKAR_LIPOPROTEIN"/>
    <property type="match status" value="1"/>
</dbReference>
<evidence type="ECO:0008006" key="3">
    <source>
        <dbReference type="Google" id="ProtNLM"/>
    </source>
</evidence>
<evidence type="ECO:0000313" key="2">
    <source>
        <dbReference type="Proteomes" id="UP000802098"/>
    </source>
</evidence>
<keyword evidence="2" id="KW-1185">Reference proteome</keyword>
<proteinExistence type="predicted"/>
<comment type="caution">
    <text evidence="1">The sequence shown here is derived from an EMBL/GenBank/DDBJ whole genome shotgun (WGS) entry which is preliminary data.</text>
</comment>
<protein>
    <recommendedName>
        <fullName evidence="3">Lipoprotein</fullName>
    </recommendedName>
</protein>
<reference evidence="1 2" key="1">
    <citation type="submission" date="2020-03" db="EMBL/GenBank/DDBJ databases">
        <title>Rubrivivax benzoatilyticus JA2 (sequenced after 10 years sub-culturing).</title>
        <authorList>
            <person name="Gupta D."/>
            <person name="Chintalapati S."/>
            <person name="Chintalapati V.R."/>
        </authorList>
    </citation>
    <scope>NUCLEOTIDE SEQUENCE [LARGE SCALE GENOMIC DNA]</scope>
    <source>
        <strain evidence="1 2">JA2-Mal</strain>
    </source>
</reference>
<gene>
    <name evidence="1" type="ORF">G7087_13325</name>
</gene>